<sequence length="197" mass="23409">MDKKRISNLDRYIDKKYPGAFLIERAELEVPDFLQRDFERGSNNCSIASIVRIINYYFKDLDKEEVYRDVMKIAIRTGYFEGIGTIPMFISHIANSYFKKKGIHGKCRGIYLGNFYSHIKDEINNLRPVMMNLGYGFYKNHSLVIFGYSIYYYKKMKIKILHVYDGWYKSKSYIDYNDLNGFANLPIYSYNIFNIEN</sequence>
<feature type="domain" description="Peptidase C39-like" evidence="1">
    <location>
        <begin position="28"/>
        <end position="150"/>
    </location>
</feature>
<protein>
    <submittedName>
        <fullName evidence="2">C39 family peptidase</fullName>
    </submittedName>
</protein>
<evidence type="ECO:0000259" key="1">
    <source>
        <dbReference type="Pfam" id="PF13529"/>
    </source>
</evidence>
<dbReference type="EMBL" id="JAHLQO010000001">
    <property type="protein sequence ID" value="MBU5668297.1"/>
    <property type="molecule type" value="Genomic_DNA"/>
</dbReference>
<dbReference type="InterPro" id="IPR039564">
    <property type="entry name" value="Peptidase_C39-like"/>
</dbReference>
<dbReference type="RefSeq" id="WP_216547955.1">
    <property type="nucleotide sequence ID" value="NZ_JAHLQO010000001.1"/>
</dbReference>
<name>A0ABS6FFI8_9FIRM</name>
<dbReference type="Proteomes" id="UP000783742">
    <property type="component" value="Unassembled WGS sequence"/>
</dbReference>
<evidence type="ECO:0000313" key="3">
    <source>
        <dbReference type="Proteomes" id="UP000783742"/>
    </source>
</evidence>
<organism evidence="2 3">
    <name type="scientific">Peptoniphilus ovalis</name>
    <dbReference type="NCBI Taxonomy" id="2841503"/>
    <lineage>
        <taxon>Bacteria</taxon>
        <taxon>Bacillati</taxon>
        <taxon>Bacillota</taxon>
        <taxon>Tissierellia</taxon>
        <taxon>Tissierellales</taxon>
        <taxon>Peptoniphilaceae</taxon>
        <taxon>Peptoniphilus</taxon>
    </lineage>
</organism>
<reference evidence="2 3" key="1">
    <citation type="submission" date="2021-06" db="EMBL/GenBank/DDBJ databases">
        <authorList>
            <person name="Sun Q."/>
            <person name="Li D."/>
        </authorList>
    </citation>
    <scope>NUCLEOTIDE SEQUENCE [LARGE SCALE GENOMIC DNA]</scope>
    <source>
        <strain evidence="2 3">MSJ-1</strain>
    </source>
</reference>
<keyword evidence="3" id="KW-1185">Reference proteome</keyword>
<proteinExistence type="predicted"/>
<accession>A0ABS6FFI8</accession>
<dbReference type="Pfam" id="PF13529">
    <property type="entry name" value="Peptidase_C39_2"/>
    <property type="match status" value="1"/>
</dbReference>
<gene>
    <name evidence="2" type="ORF">KQI68_00435</name>
</gene>
<evidence type="ECO:0000313" key="2">
    <source>
        <dbReference type="EMBL" id="MBU5668297.1"/>
    </source>
</evidence>
<comment type="caution">
    <text evidence="2">The sequence shown here is derived from an EMBL/GenBank/DDBJ whole genome shotgun (WGS) entry which is preliminary data.</text>
</comment>